<evidence type="ECO:0000256" key="1">
    <source>
        <dbReference type="SAM" id="MobiDB-lite"/>
    </source>
</evidence>
<gene>
    <name evidence="2" type="ORF">GCM10025862_36850</name>
</gene>
<evidence type="ECO:0000313" key="3">
    <source>
        <dbReference type="Proteomes" id="UP001157109"/>
    </source>
</evidence>
<evidence type="ECO:0000313" key="2">
    <source>
        <dbReference type="EMBL" id="GMA21664.1"/>
    </source>
</evidence>
<protein>
    <submittedName>
        <fullName evidence="2">Uncharacterized protein</fullName>
    </submittedName>
</protein>
<comment type="caution">
    <text evidence="2">The sequence shown here is derived from an EMBL/GenBank/DDBJ whole genome shotgun (WGS) entry which is preliminary data.</text>
</comment>
<reference evidence="3" key="1">
    <citation type="journal article" date="2019" name="Int. J. Syst. Evol. Microbiol.">
        <title>The Global Catalogue of Microorganisms (GCM) 10K type strain sequencing project: providing services to taxonomists for standard genome sequencing and annotation.</title>
        <authorList>
            <consortium name="The Broad Institute Genomics Platform"/>
            <consortium name="The Broad Institute Genome Sequencing Center for Infectious Disease"/>
            <person name="Wu L."/>
            <person name="Ma J."/>
        </authorList>
    </citation>
    <scope>NUCLEOTIDE SEQUENCE [LARGE SCALE GENOMIC DNA]</scope>
    <source>
        <strain evidence="3">NBRC 105830</strain>
    </source>
</reference>
<dbReference type="EMBL" id="BSUJ01000001">
    <property type="protein sequence ID" value="GMA21664.1"/>
    <property type="molecule type" value="Genomic_DNA"/>
</dbReference>
<sequence length="83" mass="8763">MPSAARNESGKMPGARVATTLKSQATPVPIAMRVNMLRLRLRTDSQPRTKKGQPAHNTTGVASTSWAQMATGPGMASCSHGMK</sequence>
<organism evidence="2 3">
    <name type="scientific">Arsenicicoccus piscis</name>
    <dbReference type="NCBI Taxonomy" id="673954"/>
    <lineage>
        <taxon>Bacteria</taxon>
        <taxon>Bacillati</taxon>
        <taxon>Actinomycetota</taxon>
        <taxon>Actinomycetes</taxon>
        <taxon>Micrococcales</taxon>
        <taxon>Intrasporangiaceae</taxon>
        <taxon>Arsenicicoccus</taxon>
    </lineage>
</organism>
<feature type="compositionally biased region" description="Polar residues" evidence="1">
    <location>
        <begin position="55"/>
        <end position="68"/>
    </location>
</feature>
<feature type="region of interest" description="Disordered" evidence="1">
    <location>
        <begin position="1"/>
        <end position="24"/>
    </location>
</feature>
<accession>A0ABQ6HVU6</accession>
<keyword evidence="3" id="KW-1185">Reference proteome</keyword>
<name>A0ABQ6HVU6_9MICO</name>
<feature type="region of interest" description="Disordered" evidence="1">
    <location>
        <begin position="43"/>
        <end position="83"/>
    </location>
</feature>
<proteinExistence type="predicted"/>
<dbReference type="Proteomes" id="UP001157109">
    <property type="component" value="Unassembled WGS sequence"/>
</dbReference>